<evidence type="ECO:0000256" key="12">
    <source>
        <dbReference type="ARBA" id="ARBA00029504"/>
    </source>
</evidence>
<feature type="region of interest" description="Disordered" evidence="16">
    <location>
        <begin position="615"/>
        <end position="647"/>
    </location>
</feature>
<evidence type="ECO:0000256" key="9">
    <source>
        <dbReference type="ARBA" id="ARBA00023204"/>
    </source>
</evidence>
<evidence type="ECO:0000256" key="6">
    <source>
        <dbReference type="ARBA" id="ARBA00022769"/>
    </source>
</evidence>
<comment type="subunit">
    <text evidence="11 13 14">Forms a heterotetramer with UvrA during the search for lesions. Interacts with UvrC in an incision complex.</text>
</comment>
<evidence type="ECO:0000313" key="21">
    <source>
        <dbReference type="Proteomes" id="UP000237752"/>
    </source>
</evidence>
<evidence type="ECO:0000259" key="19">
    <source>
        <dbReference type="PROSITE" id="PS51194"/>
    </source>
</evidence>
<dbReference type="PANTHER" id="PTHR24029:SF0">
    <property type="entry name" value="UVRABC SYSTEM PROTEIN B"/>
    <property type="match status" value="1"/>
</dbReference>
<evidence type="ECO:0000256" key="8">
    <source>
        <dbReference type="ARBA" id="ARBA00022881"/>
    </source>
</evidence>
<dbReference type="GO" id="GO:0009381">
    <property type="term" value="F:excinuclease ABC activity"/>
    <property type="evidence" value="ECO:0007669"/>
    <property type="project" value="UniProtKB-UniRule"/>
</dbReference>
<dbReference type="SMART" id="SM00487">
    <property type="entry name" value="DEXDc"/>
    <property type="match status" value="1"/>
</dbReference>
<dbReference type="PROSITE" id="PS51192">
    <property type="entry name" value="HELICASE_ATP_BIND_1"/>
    <property type="match status" value="1"/>
</dbReference>
<dbReference type="GO" id="GO:0005737">
    <property type="term" value="C:cytoplasm"/>
    <property type="evidence" value="ECO:0007669"/>
    <property type="project" value="UniProtKB-SubCell"/>
</dbReference>
<keyword evidence="10 13" id="KW-0742">SOS response</keyword>
<evidence type="ECO:0000259" key="17">
    <source>
        <dbReference type="PROSITE" id="PS50151"/>
    </source>
</evidence>
<dbReference type="NCBIfam" id="TIGR00631">
    <property type="entry name" value="uvrb"/>
    <property type="match status" value="1"/>
</dbReference>
<dbReference type="FunFam" id="3.40.50.300:FF:000477">
    <property type="entry name" value="UvrABC system protein B"/>
    <property type="match status" value="1"/>
</dbReference>
<name>A0A2T1A5U7_9ACTN</name>
<evidence type="ECO:0000256" key="1">
    <source>
        <dbReference type="ARBA" id="ARBA00004496"/>
    </source>
</evidence>
<dbReference type="OrthoDB" id="9806651at2"/>
<dbReference type="PROSITE" id="PS51194">
    <property type="entry name" value="HELICASE_CTER"/>
    <property type="match status" value="1"/>
</dbReference>
<evidence type="ECO:0000313" key="20">
    <source>
        <dbReference type="EMBL" id="PRZ43708.1"/>
    </source>
</evidence>
<dbReference type="GO" id="GO:0009432">
    <property type="term" value="P:SOS response"/>
    <property type="evidence" value="ECO:0007669"/>
    <property type="project" value="UniProtKB-UniRule"/>
</dbReference>
<dbReference type="CDD" id="cd17916">
    <property type="entry name" value="DEXHc_UvrB"/>
    <property type="match status" value="1"/>
</dbReference>
<dbReference type="RefSeq" id="WP_106347836.1">
    <property type="nucleotide sequence ID" value="NZ_PVUE01000002.1"/>
</dbReference>
<keyword evidence="3 13" id="KW-0963">Cytoplasm</keyword>
<keyword evidence="15" id="KW-0175">Coiled coil</keyword>
<evidence type="ECO:0000256" key="14">
    <source>
        <dbReference type="RuleBase" id="RU003587"/>
    </source>
</evidence>
<dbReference type="PROSITE" id="PS50151">
    <property type="entry name" value="UVR"/>
    <property type="match status" value="1"/>
</dbReference>
<dbReference type="Pfam" id="PF12344">
    <property type="entry name" value="UvrB"/>
    <property type="match status" value="1"/>
</dbReference>
<keyword evidence="4 13" id="KW-0547">Nucleotide-binding</keyword>
<keyword evidence="8 13" id="KW-0267">Excision nuclease</keyword>
<dbReference type="Pfam" id="PF00271">
    <property type="entry name" value="Helicase_C"/>
    <property type="match status" value="1"/>
</dbReference>
<comment type="caution">
    <text evidence="20">The sequence shown here is derived from an EMBL/GenBank/DDBJ whole genome shotgun (WGS) entry which is preliminary data.</text>
</comment>
<dbReference type="InterPro" id="IPR027417">
    <property type="entry name" value="P-loop_NTPase"/>
</dbReference>
<dbReference type="InterPro" id="IPR004807">
    <property type="entry name" value="UvrB"/>
</dbReference>
<comment type="domain">
    <text evidence="13">The beta-hairpin motif is involved in DNA binding.</text>
</comment>
<dbReference type="NCBIfam" id="NF003673">
    <property type="entry name" value="PRK05298.1"/>
    <property type="match status" value="1"/>
</dbReference>
<feature type="domain" description="Helicase C-terminal" evidence="19">
    <location>
        <begin position="439"/>
        <end position="592"/>
    </location>
</feature>
<keyword evidence="5 13" id="KW-0227">DNA damage</keyword>
<dbReference type="Pfam" id="PF17757">
    <property type="entry name" value="UvrB_inter"/>
    <property type="match status" value="1"/>
</dbReference>
<gene>
    <name evidence="13" type="primary">uvrB</name>
    <name evidence="20" type="ORF">CLV47_102399</name>
</gene>
<comment type="subcellular location">
    <subcellularLocation>
        <location evidence="1 13 14">Cytoplasm</location>
    </subcellularLocation>
</comment>
<dbReference type="GO" id="GO:0006289">
    <property type="term" value="P:nucleotide-excision repair"/>
    <property type="evidence" value="ECO:0007669"/>
    <property type="project" value="UniProtKB-UniRule"/>
</dbReference>
<keyword evidence="7 13" id="KW-0067">ATP-binding</keyword>
<evidence type="ECO:0000256" key="16">
    <source>
        <dbReference type="SAM" id="MobiDB-lite"/>
    </source>
</evidence>
<dbReference type="SUPFAM" id="SSF46600">
    <property type="entry name" value="C-terminal UvrC-binding domain of UvrB"/>
    <property type="match status" value="1"/>
</dbReference>
<dbReference type="SMART" id="SM00490">
    <property type="entry name" value="HELICc"/>
    <property type="match status" value="1"/>
</dbReference>
<evidence type="ECO:0000256" key="2">
    <source>
        <dbReference type="ARBA" id="ARBA00008533"/>
    </source>
</evidence>
<dbReference type="Proteomes" id="UP000237752">
    <property type="component" value="Unassembled WGS sequence"/>
</dbReference>
<dbReference type="InterPro" id="IPR041471">
    <property type="entry name" value="UvrB_inter"/>
</dbReference>
<proteinExistence type="inferred from homology"/>
<evidence type="ECO:0000256" key="7">
    <source>
        <dbReference type="ARBA" id="ARBA00022840"/>
    </source>
</evidence>
<dbReference type="GO" id="GO:0016887">
    <property type="term" value="F:ATP hydrolysis activity"/>
    <property type="evidence" value="ECO:0007669"/>
    <property type="project" value="InterPro"/>
</dbReference>
<accession>A0A2T1A5U7</accession>
<dbReference type="Pfam" id="PF04851">
    <property type="entry name" value="ResIII"/>
    <property type="match status" value="1"/>
</dbReference>
<evidence type="ECO:0000259" key="18">
    <source>
        <dbReference type="PROSITE" id="PS51192"/>
    </source>
</evidence>
<feature type="short sequence motif" description="Beta-hairpin" evidence="13">
    <location>
        <begin position="101"/>
        <end position="124"/>
    </location>
</feature>
<dbReference type="Gene3D" id="4.10.860.10">
    <property type="entry name" value="UVR domain"/>
    <property type="match status" value="1"/>
</dbReference>
<evidence type="ECO:0000256" key="10">
    <source>
        <dbReference type="ARBA" id="ARBA00023236"/>
    </source>
</evidence>
<dbReference type="InterPro" id="IPR014001">
    <property type="entry name" value="Helicase_ATP-bd"/>
</dbReference>
<comment type="similarity">
    <text evidence="2 13 14">Belongs to the UvrB family.</text>
</comment>
<protein>
    <recommendedName>
        <fullName evidence="12 13">UvrABC system protein B</fullName>
        <shortName evidence="13">Protein UvrB</shortName>
    </recommendedName>
    <alternativeName>
        <fullName evidence="13">Excinuclease ABC subunit B</fullName>
    </alternativeName>
</protein>
<dbReference type="AlphaFoldDB" id="A0A2T1A5U7"/>
<dbReference type="GO" id="GO:0003677">
    <property type="term" value="F:DNA binding"/>
    <property type="evidence" value="ECO:0007669"/>
    <property type="project" value="UniProtKB-UniRule"/>
</dbReference>
<keyword evidence="21" id="KW-1185">Reference proteome</keyword>
<dbReference type="EMBL" id="PVUE01000002">
    <property type="protein sequence ID" value="PRZ43708.1"/>
    <property type="molecule type" value="Genomic_DNA"/>
</dbReference>
<dbReference type="InterPro" id="IPR036876">
    <property type="entry name" value="UVR_dom_sf"/>
</dbReference>
<dbReference type="PANTHER" id="PTHR24029">
    <property type="entry name" value="UVRABC SYSTEM PROTEIN B"/>
    <property type="match status" value="1"/>
</dbReference>
<evidence type="ECO:0000256" key="3">
    <source>
        <dbReference type="ARBA" id="ARBA00022490"/>
    </source>
</evidence>
<comment type="function">
    <text evidence="13">The UvrABC repair system catalyzes the recognition and processing of DNA lesions. A damage recognition complex composed of 2 UvrA and 2 UvrB subunits scans DNA for abnormalities. Upon binding of the UvrA(2)B(2) complex to a putative damaged site, the DNA wraps around one UvrB monomer. DNA wrap is dependent on ATP binding by UvrB and probably causes local melting of the DNA helix, facilitating insertion of UvrB beta-hairpin between the DNA strands. Then UvrB probes one DNA strand for the presence of a lesion. If a lesion is found the UvrA subunits dissociate and the UvrB-DNA preincision complex is formed. This complex is subsequently bound by UvrC and the second UvrB is released. If no lesion is found, the DNA wraps around the other UvrB subunit that will check the other stand for damage.</text>
</comment>
<sequence>MRAKTELIPTEGKFEVISEYNPSGDQPTAIADLEKRIRANEQNVVLLGATGTGKSATTAWLIEKLQRPTLVMAHNKTLAAQLANEFRELLPHNAVEYFVSYYDYYQPEAYVPQTDTYIEKDSSVNEEVERLRHSATRSLLTRRDVVVVATVSCIYGLGTPQEYIDSSVRLKVGEEYDRDMLLRRLVDMQYARNDIAFTRGTFRVRGDTIEIIPAYEELALRIEMFGDEVERLYFLHPLTGEIVREVKEMFVFPATHYAAGSEALERAIRGIESELETQLAVLEKQNKLLEAQRLRMRTSYDIEMMRQVGFCSGIENYSRHLDGREAGSAPSCLLDYFPEDFLLVLDESHATIPQIGAMYEGDMSRKRTLVEHGFRLPSAMDNRPLKFEEFKDRVGQTVYLSATPGKYEMGLSGGEYVEQVIRPTGLVDPKVVVKSTKGQIDDLVHEIRTRADRDERVLVTTLTKKMAEDLTDYLLELGIRVRYLHSEVDTLRRVELLRELRKGDYDVLVGINLLREGLDLPEVSLVSILDADKEGFLRSGTSLIQTIGRAARNVSGEVHMYADVVTPSMRQAIEETDRRREKQIAYNEERGLDPQPLRKKIVDILDDIYREAEEELSVGGSGRSQSRGKSTERVKQGDSAGVIPADVSSMPRNDLADLIAKLSEQMLAAARELQFELAARLRDEIGELKRELKAMDRAGI</sequence>
<keyword evidence="6 13" id="KW-0228">DNA excision</keyword>
<dbReference type="InterPro" id="IPR001943">
    <property type="entry name" value="UVR_dom"/>
</dbReference>
<evidence type="ECO:0000256" key="5">
    <source>
        <dbReference type="ARBA" id="ARBA00022763"/>
    </source>
</evidence>
<dbReference type="HAMAP" id="MF_00204">
    <property type="entry name" value="UvrB"/>
    <property type="match status" value="1"/>
</dbReference>
<dbReference type="FunFam" id="4.10.860.10:FF:000009">
    <property type="entry name" value="UvrABC system protein B"/>
    <property type="match status" value="1"/>
</dbReference>
<dbReference type="InterPro" id="IPR024759">
    <property type="entry name" value="UvrB_YAD/RRR_dom"/>
</dbReference>
<dbReference type="CDD" id="cd18790">
    <property type="entry name" value="SF2_C_UvrB"/>
    <property type="match status" value="1"/>
</dbReference>
<evidence type="ECO:0000256" key="4">
    <source>
        <dbReference type="ARBA" id="ARBA00022741"/>
    </source>
</evidence>
<feature type="domain" description="Helicase ATP-binding" evidence="18">
    <location>
        <begin position="35"/>
        <end position="170"/>
    </location>
</feature>
<evidence type="ECO:0000256" key="13">
    <source>
        <dbReference type="HAMAP-Rule" id="MF_00204"/>
    </source>
</evidence>
<dbReference type="Pfam" id="PF02151">
    <property type="entry name" value="UVR"/>
    <property type="match status" value="1"/>
</dbReference>
<dbReference type="GO" id="GO:0009380">
    <property type="term" value="C:excinuclease repair complex"/>
    <property type="evidence" value="ECO:0007669"/>
    <property type="project" value="InterPro"/>
</dbReference>
<keyword evidence="9 13" id="KW-0234">DNA repair</keyword>
<feature type="binding site" evidence="13">
    <location>
        <begin position="48"/>
        <end position="55"/>
    </location>
    <ligand>
        <name>ATP</name>
        <dbReference type="ChEBI" id="CHEBI:30616"/>
    </ligand>
</feature>
<organism evidence="20 21">
    <name type="scientific">Antricoccus suffuscus</name>
    <dbReference type="NCBI Taxonomy" id="1629062"/>
    <lineage>
        <taxon>Bacteria</taxon>
        <taxon>Bacillati</taxon>
        <taxon>Actinomycetota</taxon>
        <taxon>Actinomycetes</taxon>
        <taxon>Geodermatophilales</taxon>
        <taxon>Antricoccaceae</taxon>
        <taxon>Antricoccus</taxon>
    </lineage>
</organism>
<dbReference type="GO" id="GO:0005524">
    <property type="term" value="F:ATP binding"/>
    <property type="evidence" value="ECO:0007669"/>
    <property type="project" value="UniProtKB-UniRule"/>
</dbReference>
<evidence type="ECO:0000256" key="11">
    <source>
        <dbReference type="ARBA" id="ARBA00026033"/>
    </source>
</evidence>
<reference evidence="20 21" key="1">
    <citation type="submission" date="2018-03" db="EMBL/GenBank/DDBJ databases">
        <title>Genomic Encyclopedia of Archaeal and Bacterial Type Strains, Phase II (KMG-II): from individual species to whole genera.</title>
        <authorList>
            <person name="Goeker M."/>
        </authorList>
    </citation>
    <scope>NUCLEOTIDE SEQUENCE [LARGE SCALE GENOMIC DNA]</scope>
    <source>
        <strain evidence="20 21">DSM 100065</strain>
    </source>
</reference>
<feature type="domain" description="UVR" evidence="17">
    <location>
        <begin position="656"/>
        <end position="691"/>
    </location>
</feature>
<evidence type="ECO:0000256" key="15">
    <source>
        <dbReference type="SAM" id="Coils"/>
    </source>
</evidence>
<dbReference type="InterPro" id="IPR006935">
    <property type="entry name" value="Helicase/UvrB_N"/>
</dbReference>
<dbReference type="Gene3D" id="3.40.50.300">
    <property type="entry name" value="P-loop containing nucleotide triphosphate hydrolases"/>
    <property type="match status" value="3"/>
</dbReference>
<feature type="coiled-coil region" evidence="15">
    <location>
        <begin position="652"/>
        <end position="698"/>
    </location>
</feature>
<dbReference type="SUPFAM" id="SSF52540">
    <property type="entry name" value="P-loop containing nucleoside triphosphate hydrolases"/>
    <property type="match status" value="2"/>
</dbReference>
<dbReference type="InterPro" id="IPR001650">
    <property type="entry name" value="Helicase_C-like"/>
</dbReference>